<evidence type="ECO:0000256" key="5">
    <source>
        <dbReference type="PIRNR" id="PIRNR023803"/>
    </source>
</evidence>
<comment type="catalytic activity">
    <reaction evidence="5">
        <text>Endonucleolytic cleavage of RNA, removing 5'-extranucleotides from tRNA precursor.</text>
        <dbReference type="EC" id="3.1.26.5"/>
    </reaction>
</comment>
<dbReference type="InterPro" id="IPR002759">
    <property type="entry name" value="Pop5/Rpp14/Rnp2-like"/>
</dbReference>
<dbReference type="GO" id="GO:0033204">
    <property type="term" value="F:ribonuclease P RNA binding"/>
    <property type="evidence" value="ECO:0007669"/>
    <property type="project" value="InterPro"/>
</dbReference>
<dbReference type="AlphaFoldDB" id="A0A1Y2F6Q2"/>
<sequence length="128" mass="14408">MVRLKNRYILFEVLHPSTEVLSISQRQLVDMLRDEVALNFGKHGSGLLASSLHLKYYSSMTGRGILQADRAHYRLAWAALTYLKLPGQHRVSNEAIGPVIKVLGISGTIRKAEERLISVDQHQLFIQG</sequence>
<evidence type="ECO:0000313" key="6">
    <source>
        <dbReference type="EMBL" id="ORY79563.1"/>
    </source>
</evidence>
<proteinExistence type="inferred from homology"/>
<evidence type="ECO:0000256" key="3">
    <source>
        <dbReference type="ARBA" id="ARBA00022694"/>
    </source>
</evidence>
<reference evidence="6 7" key="1">
    <citation type="submission" date="2016-07" db="EMBL/GenBank/DDBJ databases">
        <title>Pervasive Adenine N6-methylation of Active Genes in Fungi.</title>
        <authorList>
            <consortium name="DOE Joint Genome Institute"/>
            <person name="Mondo S.J."/>
            <person name="Dannebaum R.O."/>
            <person name="Kuo R.C."/>
            <person name="Labutti K."/>
            <person name="Haridas S."/>
            <person name="Kuo A."/>
            <person name="Salamov A."/>
            <person name="Ahrendt S.R."/>
            <person name="Lipzen A."/>
            <person name="Sullivan W."/>
            <person name="Andreopoulos W.B."/>
            <person name="Clum A."/>
            <person name="Lindquist E."/>
            <person name="Daum C."/>
            <person name="Ramamoorthy G.K."/>
            <person name="Gryganskyi A."/>
            <person name="Culley D."/>
            <person name="Magnuson J.K."/>
            <person name="James T.Y."/>
            <person name="O'Malley M.A."/>
            <person name="Stajich J.E."/>
            <person name="Spatafora J.W."/>
            <person name="Visel A."/>
            <person name="Grigoriev I.V."/>
        </authorList>
    </citation>
    <scope>NUCLEOTIDE SEQUENCE [LARGE SCALE GENOMIC DNA]</scope>
    <source>
        <strain evidence="6 7">12-1054</strain>
    </source>
</reference>
<comment type="function">
    <text evidence="5">Component of ribonuclease P, a protein complex that generates mature tRNA molecules by cleaving their 5'-ends.</text>
</comment>
<dbReference type="PIRSF" id="PIRSF023803">
    <property type="entry name" value="Ribonuclease_P_prd"/>
    <property type="match status" value="1"/>
</dbReference>
<dbReference type="EC" id="3.1.26.5" evidence="5"/>
<keyword evidence="7" id="KW-1185">Reference proteome</keyword>
<dbReference type="GO" id="GO:0001682">
    <property type="term" value="P:tRNA 5'-leader removal"/>
    <property type="evidence" value="ECO:0007669"/>
    <property type="project" value="InterPro"/>
</dbReference>
<dbReference type="InterPro" id="IPR038085">
    <property type="entry name" value="Rnp2-like_sf"/>
</dbReference>
<dbReference type="SUPFAM" id="SSF160350">
    <property type="entry name" value="Rnp2-like"/>
    <property type="match status" value="1"/>
</dbReference>
<dbReference type="Proteomes" id="UP000193685">
    <property type="component" value="Unassembled WGS sequence"/>
</dbReference>
<dbReference type="GO" id="GO:0030681">
    <property type="term" value="C:multimeric ribonuclease P complex"/>
    <property type="evidence" value="ECO:0007669"/>
    <property type="project" value="TreeGrafter"/>
</dbReference>
<comment type="caution">
    <text evidence="6">The sequence shown here is derived from an EMBL/GenBank/DDBJ whole genome shotgun (WGS) entry which is preliminary data.</text>
</comment>
<comment type="similarity">
    <text evidence="2 5">Belongs to the eukaryotic/archaeal RNase P protein component 2 family.</text>
</comment>
<name>A0A1Y2F6Q2_PROLT</name>
<dbReference type="RefSeq" id="XP_040723934.1">
    <property type="nucleotide sequence ID" value="XM_040867950.1"/>
</dbReference>
<dbReference type="Pfam" id="PF01900">
    <property type="entry name" value="RNase_P_Rpp14"/>
    <property type="match status" value="1"/>
</dbReference>
<evidence type="ECO:0000256" key="2">
    <source>
        <dbReference type="ARBA" id="ARBA00010800"/>
    </source>
</evidence>
<dbReference type="GO" id="GO:0000172">
    <property type="term" value="C:ribonuclease MRP complex"/>
    <property type="evidence" value="ECO:0007669"/>
    <property type="project" value="TreeGrafter"/>
</dbReference>
<dbReference type="OMA" id="IVRCPRA"/>
<dbReference type="GO" id="GO:0005730">
    <property type="term" value="C:nucleolus"/>
    <property type="evidence" value="ECO:0007669"/>
    <property type="project" value="TreeGrafter"/>
</dbReference>
<comment type="subcellular location">
    <subcellularLocation>
        <location evidence="1">Nucleus</location>
    </subcellularLocation>
</comment>
<evidence type="ECO:0000256" key="4">
    <source>
        <dbReference type="ARBA" id="ARBA00023242"/>
    </source>
</evidence>
<dbReference type="PANTHER" id="PTHR15441:SF2">
    <property type="entry name" value="RIBONUCLEASE P_MRP PROTEIN SUBUNIT POP5"/>
    <property type="match status" value="1"/>
</dbReference>
<gene>
    <name evidence="6" type="ORF">BCR37DRAFT_349740</name>
</gene>
<dbReference type="Gene3D" id="3.30.70.3250">
    <property type="entry name" value="Ribonuclease P, Pop5 subunit"/>
    <property type="match status" value="1"/>
</dbReference>
<dbReference type="OrthoDB" id="24745at2759"/>
<keyword evidence="4" id="KW-0539">Nucleus</keyword>
<evidence type="ECO:0000256" key="1">
    <source>
        <dbReference type="ARBA" id="ARBA00004123"/>
    </source>
</evidence>
<protein>
    <recommendedName>
        <fullName evidence="5">Ribonuclease P/MRP protein subunit POP5</fullName>
        <ecNumber evidence="5">3.1.26.5</ecNumber>
    </recommendedName>
</protein>
<dbReference type="STRING" id="56484.A0A1Y2F6Q2"/>
<dbReference type="InterPro" id="IPR016819">
    <property type="entry name" value="RNase_P/MRP_POP5"/>
</dbReference>
<organism evidence="6 7">
    <name type="scientific">Protomyces lactucae-debilis</name>
    <dbReference type="NCBI Taxonomy" id="2754530"/>
    <lineage>
        <taxon>Eukaryota</taxon>
        <taxon>Fungi</taxon>
        <taxon>Dikarya</taxon>
        <taxon>Ascomycota</taxon>
        <taxon>Taphrinomycotina</taxon>
        <taxon>Taphrinomycetes</taxon>
        <taxon>Taphrinales</taxon>
        <taxon>Protomycetaceae</taxon>
        <taxon>Protomyces</taxon>
    </lineage>
</organism>
<evidence type="ECO:0000313" key="7">
    <source>
        <dbReference type="Proteomes" id="UP000193685"/>
    </source>
</evidence>
<accession>A0A1Y2F6Q2</accession>
<keyword evidence="3 5" id="KW-0819">tRNA processing</keyword>
<dbReference type="EMBL" id="MCFI01000015">
    <property type="protein sequence ID" value="ORY79563.1"/>
    <property type="molecule type" value="Genomic_DNA"/>
</dbReference>
<dbReference type="GeneID" id="63784549"/>
<dbReference type="GO" id="GO:0004526">
    <property type="term" value="F:ribonuclease P activity"/>
    <property type="evidence" value="ECO:0007669"/>
    <property type="project" value="UniProtKB-EC"/>
</dbReference>
<dbReference type="PANTHER" id="PTHR15441">
    <property type="entry name" value="RIBONUCLEASE P PROTEIN SUBUNIT P14"/>
    <property type="match status" value="1"/>
</dbReference>